<organism evidence="1 2">
    <name type="scientific">Haemaphysalis longicornis</name>
    <name type="common">Bush tick</name>
    <dbReference type="NCBI Taxonomy" id="44386"/>
    <lineage>
        <taxon>Eukaryota</taxon>
        <taxon>Metazoa</taxon>
        <taxon>Ecdysozoa</taxon>
        <taxon>Arthropoda</taxon>
        <taxon>Chelicerata</taxon>
        <taxon>Arachnida</taxon>
        <taxon>Acari</taxon>
        <taxon>Parasitiformes</taxon>
        <taxon>Ixodida</taxon>
        <taxon>Ixodoidea</taxon>
        <taxon>Ixodidae</taxon>
        <taxon>Haemaphysalinae</taxon>
        <taxon>Haemaphysalis</taxon>
    </lineage>
</organism>
<sequence length="423" mass="47521">MIPFNGLGSTPAMDNRHLQRQFISQLLYLASPLVIHCKLFHAADTNPYLPILLTPVIPDTRTHEISATPDHRHSTTGQCQSAPPEDHHFAARCLRWSRAADSTSTSHHHDKRLCAIDTLFRGLGSTPAMADHHLQCVFLGQVKIVPHYLLNAAYSAALLVLPSPGYVVDIAYCSAVTLKLLLLCGDVEENPVLTTRSSSTEGSCDIMSTLDAIRPSQKTILNKMKSIRTALSQHKKTFDIISRLLKIENDCSTPARLKTQVDDIQTLAAKNSNVIDTLSDRIDSSEDRTRLSNLLFLGFYDDDQETWSQSEQLVLKLCNKTLHVSLDPRSVERAHRIGRFQVNKIRPIGVRFLHYEDKENVLWNAKRLTNSGYSTGQDSCPNTRFAQKRLIKIDKSQPKPSKLRHERRLIAKPLTSLIAVLKK</sequence>
<name>A0A9J6GX44_HAELO</name>
<gene>
    <name evidence="1" type="ORF">HPB48_012269</name>
</gene>
<reference evidence="1 2" key="1">
    <citation type="journal article" date="2020" name="Cell">
        <title>Large-Scale Comparative Analyses of Tick Genomes Elucidate Their Genetic Diversity and Vector Capacities.</title>
        <authorList>
            <consortium name="Tick Genome and Microbiome Consortium (TIGMIC)"/>
            <person name="Jia N."/>
            <person name="Wang J."/>
            <person name="Shi W."/>
            <person name="Du L."/>
            <person name="Sun Y."/>
            <person name="Zhan W."/>
            <person name="Jiang J.F."/>
            <person name="Wang Q."/>
            <person name="Zhang B."/>
            <person name="Ji P."/>
            <person name="Bell-Sakyi L."/>
            <person name="Cui X.M."/>
            <person name="Yuan T.T."/>
            <person name="Jiang B.G."/>
            <person name="Yang W.F."/>
            <person name="Lam T.T."/>
            <person name="Chang Q.C."/>
            <person name="Ding S.J."/>
            <person name="Wang X.J."/>
            <person name="Zhu J.G."/>
            <person name="Ruan X.D."/>
            <person name="Zhao L."/>
            <person name="Wei J.T."/>
            <person name="Ye R.Z."/>
            <person name="Que T.C."/>
            <person name="Du C.H."/>
            <person name="Zhou Y.H."/>
            <person name="Cheng J.X."/>
            <person name="Dai P.F."/>
            <person name="Guo W.B."/>
            <person name="Han X.H."/>
            <person name="Huang E.J."/>
            <person name="Li L.F."/>
            <person name="Wei W."/>
            <person name="Gao Y.C."/>
            <person name="Liu J.Z."/>
            <person name="Shao H.Z."/>
            <person name="Wang X."/>
            <person name="Wang C.C."/>
            <person name="Yang T.C."/>
            <person name="Huo Q.B."/>
            <person name="Li W."/>
            <person name="Chen H.Y."/>
            <person name="Chen S.E."/>
            <person name="Zhou L.G."/>
            <person name="Ni X.B."/>
            <person name="Tian J.H."/>
            <person name="Sheng Y."/>
            <person name="Liu T."/>
            <person name="Pan Y.S."/>
            <person name="Xia L.Y."/>
            <person name="Li J."/>
            <person name="Zhao F."/>
            <person name="Cao W.C."/>
        </authorList>
    </citation>
    <scope>NUCLEOTIDE SEQUENCE [LARGE SCALE GENOMIC DNA]</scope>
    <source>
        <strain evidence="1">HaeL-2018</strain>
    </source>
</reference>
<dbReference type="AlphaFoldDB" id="A0A9J6GX44"/>
<dbReference type="Gene3D" id="3.30.70.1820">
    <property type="entry name" value="L1 transposable element, RRM domain"/>
    <property type="match status" value="1"/>
</dbReference>
<accession>A0A9J6GX44</accession>
<evidence type="ECO:0000313" key="1">
    <source>
        <dbReference type="EMBL" id="KAH9379473.1"/>
    </source>
</evidence>
<dbReference type="VEuPathDB" id="VectorBase:HLOH_053883"/>
<evidence type="ECO:0000313" key="2">
    <source>
        <dbReference type="Proteomes" id="UP000821853"/>
    </source>
</evidence>
<comment type="caution">
    <text evidence="1">The sequence shown here is derived from an EMBL/GenBank/DDBJ whole genome shotgun (WGS) entry which is preliminary data.</text>
</comment>
<proteinExistence type="predicted"/>
<dbReference type="EMBL" id="JABSTR010000010">
    <property type="protein sequence ID" value="KAH9379473.1"/>
    <property type="molecule type" value="Genomic_DNA"/>
</dbReference>
<dbReference type="Proteomes" id="UP000821853">
    <property type="component" value="Chromosome 8"/>
</dbReference>
<protein>
    <submittedName>
        <fullName evidence="1">Uncharacterized protein</fullName>
    </submittedName>
</protein>
<keyword evidence="2" id="KW-1185">Reference proteome</keyword>